<comment type="caution">
    <text evidence="2">The sequence shown here is derived from an EMBL/GenBank/DDBJ whole genome shotgun (WGS) entry which is preliminary data.</text>
</comment>
<organism evidence="2 3">
    <name type="scientific">Gnathostoma spinigerum</name>
    <dbReference type="NCBI Taxonomy" id="75299"/>
    <lineage>
        <taxon>Eukaryota</taxon>
        <taxon>Metazoa</taxon>
        <taxon>Ecdysozoa</taxon>
        <taxon>Nematoda</taxon>
        <taxon>Chromadorea</taxon>
        <taxon>Rhabditida</taxon>
        <taxon>Spirurina</taxon>
        <taxon>Gnathostomatomorpha</taxon>
        <taxon>Gnathostomatoidea</taxon>
        <taxon>Gnathostomatidae</taxon>
        <taxon>Gnathostoma</taxon>
    </lineage>
</organism>
<feature type="region of interest" description="Disordered" evidence="1">
    <location>
        <begin position="27"/>
        <end position="175"/>
    </location>
</feature>
<evidence type="ECO:0000313" key="2">
    <source>
        <dbReference type="EMBL" id="MFH4983440.1"/>
    </source>
</evidence>
<reference evidence="2 3" key="1">
    <citation type="submission" date="2024-08" db="EMBL/GenBank/DDBJ databases">
        <title>Gnathostoma spinigerum genome.</title>
        <authorList>
            <person name="Gonzalez-Bertolin B."/>
            <person name="Monzon S."/>
            <person name="Zaballos A."/>
            <person name="Jimenez P."/>
            <person name="Dekumyoy P."/>
            <person name="Varona S."/>
            <person name="Cuesta I."/>
            <person name="Sumanam S."/>
            <person name="Adisakwattana P."/>
            <person name="Gasser R.B."/>
            <person name="Hernandez-Gonzalez A."/>
            <person name="Young N.D."/>
            <person name="Perteguer M.J."/>
        </authorList>
    </citation>
    <scope>NUCLEOTIDE SEQUENCE [LARGE SCALE GENOMIC DNA]</scope>
    <source>
        <strain evidence="2">AL3</strain>
        <tissue evidence="2">Liver</tissue>
    </source>
</reference>
<feature type="compositionally biased region" description="Acidic residues" evidence="1">
    <location>
        <begin position="50"/>
        <end position="63"/>
    </location>
</feature>
<feature type="compositionally biased region" description="Polar residues" evidence="1">
    <location>
        <begin position="84"/>
        <end position="109"/>
    </location>
</feature>
<feature type="compositionally biased region" description="Basic and acidic residues" evidence="1">
    <location>
        <begin position="391"/>
        <end position="403"/>
    </location>
</feature>
<feature type="compositionally biased region" description="Basic residues" evidence="1">
    <location>
        <begin position="360"/>
        <end position="373"/>
    </location>
</feature>
<feature type="compositionally biased region" description="Polar residues" evidence="1">
    <location>
        <begin position="122"/>
        <end position="134"/>
    </location>
</feature>
<gene>
    <name evidence="2" type="ORF">AB6A40_010149</name>
</gene>
<evidence type="ECO:0000256" key="1">
    <source>
        <dbReference type="SAM" id="MobiDB-lite"/>
    </source>
</evidence>
<feature type="compositionally biased region" description="Low complexity" evidence="1">
    <location>
        <begin position="320"/>
        <end position="357"/>
    </location>
</feature>
<protein>
    <submittedName>
        <fullName evidence="2">Uncharacterized protein</fullName>
    </submittedName>
</protein>
<dbReference type="EMBL" id="JBGFUD010012277">
    <property type="protein sequence ID" value="MFH4983440.1"/>
    <property type="molecule type" value="Genomic_DNA"/>
</dbReference>
<proteinExistence type="predicted"/>
<accession>A0ABD6EVA9</accession>
<keyword evidence="3" id="KW-1185">Reference proteome</keyword>
<evidence type="ECO:0000313" key="3">
    <source>
        <dbReference type="Proteomes" id="UP001608902"/>
    </source>
</evidence>
<sequence length="419" mass="45658">MDEEDLLLDSGTSIDIGNLSDLNEAAILDDDNDNGGEGAKESSPVHCEVEDLEELDYDEDIEEEKAPRSGKFTSERALIRKESLTSNEPRGVNISSTDSVTKGTISHTSTEPENKSLEPKSISRTAIPSSPQNLSVAKPQAAKAKSSLLSSIAKNTQPSNAPKANRQQQSARTPAKMLINPHYKGILQPKNKLLANWNPPVAPRPGLASSLSVLPIPSSMPCSMPVPMQASGVSCIGLPTLPAITRPVPYDMNISSSILFPRPASSLPPLMSFNAPPPASMYHYSAPPPVAPAISSNGQWDKMVEGFLRRTSAHNRSPRRYSSASKSSSSSSRSSSRSYYSGSSFTSNSSRSSSISPHRSERRYRRERRHSSSPRHVDEKRPRNGRGGRVRYGDEHTDIEHFRTSQRPRASEVLFPSIS</sequence>
<feature type="region of interest" description="Disordered" evidence="1">
    <location>
        <begin position="310"/>
        <end position="419"/>
    </location>
</feature>
<feature type="compositionally biased region" description="Polar residues" evidence="1">
    <location>
        <begin position="155"/>
        <end position="172"/>
    </location>
</feature>
<feature type="compositionally biased region" description="Low complexity" evidence="1">
    <location>
        <begin position="135"/>
        <end position="154"/>
    </location>
</feature>
<dbReference type="AlphaFoldDB" id="A0ABD6EVA9"/>
<name>A0ABD6EVA9_9BILA</name>
<dbReference type="Proteomes" id="UP001608902">
    <property type="component" value="Unassembled WGS sequence"/>
</dbReference>
<feature type="compositionally biased region" description="Basic and acidic residues" evidence="1">
    <location>
        <begin position="73"/>
        <end position="83"/>
    </location>
</feature>